<dbReference type="EMBL" id="WNLA01000054">
    <property type="protein sequence ID" value="MTW06327.1"/>
    <property type="molecule type" value="Genomic_DNA"/>
</dbReference>
<dbReference type="AlphaFoldDB" id="A0A6L6Q967"/>
<organism evidence="2 3">
    <name type="scientific">Pseudoduganella ginsengisoli</name>
    <dbReference type="NCBI Taxonomy" id="1462440"/>
    <lineage>
        <taxon>Bacteria</taxon>
        <taxon>Pseudomonadati</taxon>
        <taxon>Pseudomonadota</taxon>
        <taxon>Betaproteobacteria</taxon>
        <taxon>Burkholderiales</taxon>
        <taxon>Oxalobacteraceae</taxon>
        <taxon>Telluria group</taxon>
        <taxon>Pseudoduganella</taxon>
    </lineage>
</organism>
<feature type="region of interest" description="Disordered" evidence="1">
    <location>
        <begin position="23"/>
        <end position="45"/>
    </location>
</feature>
<accession>A0A6L6Q967</accession>
<keyword evidence="3" id="KW-1185">Reference proteome</keyword>
<evidence type="ECO:0000313" key="2">
    <source>
        <dbReference type="EMBL" id="MTW06327.1"/>
    </source>
</evidence>
<dbReference type="Proteomes" id="UP000484015">
    <property type="component" value="Unassembled WGS sequence"/>
</dbReference>
<reference evidence="2 3" key="1">
    <citation type="submission" date="2019-11" db="EMBL/GenBank/DDBJ databases">
        <title>Type strains purchased from KCTC, JCM and DSMZ.</title>
        <authorList>
            <person name="Lu H."/>
        </authorList>
    </citation>
    <scope>NUCLEOTIDE SEQUENCE [LARGE SCALE GENOMIC DNA]</scope>
    <source>
        <strain evidence="2 3">KCTC 42409</strain>
    </source>
</reference>
<dbReference type="RefSeq" id="WP_155442658.1">
    <property type="nucleotide sequence ID" value="NZ_WNLA01000054.1"/>
</dbReference>
<proteinExistence type="predicted"/>
<gene>
    <name evidence="2" type="ORF">GM668_30065</name>
</gene>
<name>A0A6L6Q967_9BURK</name>
<feature type="compositionally biased region" description="Pro residues" evidence="1">
    <location>
        <begin position="26"/>
        <end position="35"/>
    </location>
</feature>
<evidence type="ECO:0000313" key="3">
    <source>
        <dbReference type="Proteomes" id="UP000484015"/>
    </source>
</evidence>
<evidence type="ECO:0000256" key="1">
    <source>
        <dbReference type="SAM" id="MobiDB-lite"/>
    </source>
</evidence>
<sequence length="90" mass="9905">MAIRKKRFGPQKEHALQKFIATAPDAPQPSQPAKPEPVAKAPDEDSVQITLRLSRADLERLTATAKRQGIARASYIKRAVFLQLAGDEAK</sequence>
<comment type="caution">
    <text evidence="2">The sequence shown here is derived from an EMBL/GenBank/DDBJ whole genome shotgun (WGS) entry which is preliminary data.</text>
</comment>
<evidence type="ECO:0008006" key="4">
    <source>
        <dbReference type="Google" id="ProtNLM"/>
    </source>
</evidence>
<protein>
    <recommendedName>
        <fullName evidence="4">Ribbon-helix-helix protein, CopG family</fullName>
    </recommendedName>
</protein>